<evidence type="ECO:0000256" key="1">
    <source>
        <dbReference type="SAM" id="MobiDB-lite"/>
    </source>
</evidence>
<keyword evidence="4" id="KW-1185">Reference proteome</keyword>
<proteinExistence type="predicted"/>
<comment type="caution">
    <text evidence="3">The sequence shown here is derived from an EMBL/GenBank/DDBJ whole genome shotgun (WGS) entry which is preliminary data.</text>
</comment>
<evidence type="ECO:0000256" key="2">
    <source>
        <dbReference type="SAM" id="Phobius"/>
    </source>
</evidence>
<name>A0A9K3GIX9_9EUKA</name>
<dbReference type="AlphaFoldDB" id="A0A9K3GIX9"/>
<organism evidence="3 4">
    <name type="scientific">Kipferlia bialata</name>
    <dbReference type="NCBI Taxonomy" id="797122"/>
    <lineage>
        <taxon>Eukaryota</taxon>
        <taxon>Metamonada</taxon>
        <taxon>Carpediemonas-like organisms</taxon>
        <taxon>Kipferlia</taxon>
    </lineage>
</organism>
<feature type="region of interest" description="Disordered" evidence="1">
    <location>
        <begin position="1"/>
        <end position="22"/>
    </location>
</feature>
<keyword evidence="2" id="KW-1133">Transmembrane helix</keyword>
<evidence type="ECO:0000313" key="4">
    <source>
        <dbReference type="Proteomes" id="UP000265618"/>
    </source>
</evidence>
<sequence length="439" mass="43816">MPHPALPQACETDTGAPCESSADVDRTLPARPVSWNDAEEQVPQDALLSPSEPSLPRNIQLVRKTTLSWKTVLIASGVALVLSLLAGVYATMLFQAVLPADGTEGQVLSLGTSGPAWVSADTASSDLAGTSLSVSGASTLDGTLGVTGPSTLSGASFSDDVTITSGNSLSVSTVQATPGTDLALTAPTVTLSAALSVPSGTSTLSALSVTGASTLASATLTGALDVTGLATLGSLAVTGASSLTTLGVSGHSTLASLDVTGAATSDSVTATTGAFDTLSVTSGGSTVYTLPSNAGTSGQVLSTDGSGGATWTTVETSGGASDGPPGCLDVRQALNAGWDNTAWIPLPLYIKRDGAIPESLMVILNVIAVLTSSSSWEAYDGDVYTVASASDEWRISQTTGQVSVSGTWMSFANPAGAVLFDLSFFDPLTPCSSTLTATY</sequence>
<keyword evidence="2" id="KW-0472">Membrane</keyword>
<accession>A0A9K3GIX9</accession>
<protein>
    <submittedName>
        <fullName evidence="3">Uncharacterized protein</fullName>
    </submittedName>
</protein>
<reference evidence="3 4" key="1">
    <citation type="journal article" date="2018" name="PLoS ONE">
        <title>The draft genome of Kipferlia bialata reveals reductive genome evolution in fornicate parasites.</title>
        <authorList>
            <person name="Tanifuji G."/>
            <person name="Takabayashi S."/>
            <person name="Kume K."/>
            <person name="Takagi M."/>
            <person name="Nakayama T."/>
            <person name="Kamikawa R."/>
            <person name="Inagaki Y."/>
            <person name="Hashimoto T."/>
        </authorList>
    </citation>
    <scope>NUCLEOTIDE SEQUENCE [LARGE SCALE GENOMIC DNA]</scope>
    <source>
        <strain evidence="3">NY0173</strain>
    </source>
</reference>
<dbReference type="Proteomes" id="UP000265618">
    <property type="component" value="Unassembled WGS sequence"/>
</dbReference>
<feature type="transmembrane region" description="Helical" evidence="2">
    <location>
        <begin position="72"/>
        <end position="94"/>
    </location>
</feature>
<dbReference type="EMBL" id="BDIP01001284">
    <property type="protein sequence ID" value="GIQ84045.1"/>
    <property type="molecule type" value="Genomic_DNA"/>
</dbReference>
<evidence type="ECO:0000313" key="3">
    <source>
        <dbReference type="EMBL" id="GIQ84045.1"/>
    </source>
</evidence>
<gene>
    <name evidence="3" type="ORF">KIPB_005472</name>
</gene>
<keyword evidence="2" id="KW-0812">Transmembrane</keyword>